<comment type="caution">
    <text evidence="1">The sequence shown here is derived from an EMBL/GenBank/DDBJ whole genome shotgun (WGS) entry which is preliminary data.</text>
</comment>
<reference evidence="1" key="1">
    <citation type="submission" date="2022-10" db="EMBL/GenBank/DDBJ databases">
        <authorList>
            <person name="Chen Y."/>
            <person name="Dougan E. K."/>
            <person name="Chan C."/>
            <person name="Rhodes N."/>
            <person name="Thang M."/>
        </authorList>
    </citation>
    <scope>NUCLEOTIDE SEQUENCE</scope>
</reference>
<evidence type="ECO:0000313" key="4">
    <source>
        <dbReference type="Proteomes" id="UP001152797"/>
    </source>
</evidence>
<evidence type="ECO:0000313" key="1">
    <source>
        <dbReference type="EMBL" id="CAI4012642.1"/>
    </source>
</evidence>
<dbReference type="EMBL" id="CAMXCT020005556">
    <property type="protein sequence ID" value="CAL1166017.1"/>
    <property type="molecule type" value="Genomic_DNA"/>
</dbReference>
<accession>A0A9P1GJJ4</accession>
<dbReference type="EMBL" id="CAMXCT010005556">
    <property type="protein sequence ID" value="CAI4012642.1"/>
    <property type="molecule type" value="Genomic_DNA"/>
</dbReference>
<dbReference type="OrthoDB" id="10262526at2759"/>
<dbReference type="Proteomes" id="UP001152797">
    <property type="component" value="Unassembled WGS sequence"/>
</dbReference>
<reference evidence="2" key="2">
    <citation type="submission" date="2024-04" db="EMBL/GenBank/DDBJ databases">
        <authorList>
            <person name="Chen Y."/>
            <person name="Shah S."/>
            <person name="Dougan E. K."/>
            <person name="Thang M."/>
            <person name="Chan C."/>
        </authorList>
    </citation>
    <scope>NUCLEOTIDE SEQUENCE [LARGE SCALE GENOMIC DNA]</scope>
</reference>
<dbReference type="EMBL" id="CAMXCT030005556">
    <property type="protein sequence ID" value="CAL4799954.1"/>
    <property type="molecule type" value="Genomic_DNA"/>
</dbReference>
<name>A0A9P1GJJ4_9DINO</name>
<evidence type="ECO:0000313" key="3">
    <source>
        <dbReference type="EMBL" id="CAL4799954.1"/>
    </source>
</evidence>
<evidence type="ECO:0000313" key="2">
    <source>
        <dbReference type="EMBL" id="CAL1166017.1"/>
    </source>
</evidence>
<sequence>MSWPGAALDAASLPELLGASCLSRECRRAQCGAEEGTSAPGSPGAVLAIHGLRCRCFEPLSLGETEWMGARSPFRTQPEQTLKGTKPRKFQGQDTVKKADTAAALQAIFQGLKDTNASDALVLDGEGEDLSLLEADSLRIASFHGMTGASQDAKRARREHRPPTTSAVQDFPLATATPVHRMAQGNGNEVSVEELLQAPTARQRQLIDQGDELRQLLAEPTARQSFTAQKFMNKSQSMAQFCAHGSRDDCRAASGFMSACAKIHFRKVIKPWTDESSLSEDWA</sequence>
<organism evidence="1">
    <name type="scientific">Cladocopium goreaui</name>
    <dbReference type="NCBI Taxonomy" id="2562237"/>
    <lineage>
        <taxon>Eukaryota</taxon>
        <taxon>Sar</taxon>
        <taxon>Alveolata</taxon>
        <taxon>Dinophyceae</taxon>
        <taxon>Suessiales</taxon>
        <taxon>Symbiodiniaceae</taxon>
        <taxon>Cladocopium</taxon>
    </lineage>
</organism>
<protein>
    <submittedName>
        <fullName evidence="3">Probable N6-adenosine-methyltransferase MT-A70-like</fullName>
    </submittedName>
</protein>
<gene>
    <name evidence="1" type="ORF">C1SCF055_LOCUS37687</name>
</gene>
<keyword evidence="4" id="KW-1185">Reference proteome</keyword>
<dbReference type="AlphaFoldDB" id="A0A9P1GJJ4"/>
<proteinExistence type="predicted"/>